<feature type="transmembrane region" description="Helical" evidence="14">
    <location>
        <begin position="234"/>
        <end position="256"/>
    </location>
</feature>
<dbReference type="GO" id="GO:0005886">
    <property type="term" value="C:plasma membrane"/>
    <property type="evidence" value="ECO:0007669"/>
    <property type="project" value="UniProtKB-SubCell"/>
</dbReference>
<evidence type="ECO:0000256" key="10">
    <source>
        <dbReference type="ARBA" id="ARBA00030253"/>
    </source>
</evidence>
<gene>
    <name evidence="15" type="primary">ctaB2</name>
    <name evidence="14" type="synonym">ctaB</name>
    <name evidence="15" type="ORF">Pla108_06810</name>
</gene>
<feature type="transmembrane region" description="Helical" evidence="14">
    <location>
        <begin position="294"/>
        <end position="311"/>
    </location>
</feature>
<keyword evidence="8 14" id="KW-0350">Heme biosynthesis</keyword>
<dbReference type="NCBIfam" id="TIGR01473">
    <property type="entry name" value="cyoE_ctaB"/>
    <property type="match status" value="1"/>
</dbReference>
<keyword evidence="6 14" id="KW-0812">Transmembrane</keyword>
<accession>A0A5C6AKG1</accession>
<feature type="transmembrane region" description="Helical" evidence="14">
    <location>
        <begin position="191"/>
        <end position="213"/>
    </location>
</feature>
<dbReference type="CDD" id="cd13957">
    <property type="entry name" value="PT_UbiA_Cox10"/>
    <property type="match status" value="1"/>
</dbReference>
<sequence length="314" mass="33321">MNPTANALPAAAERTNLLAKVGPMSKLKIFVELTKPRIVMLELVAVLITLHIATGYGAPGSRWSASLLLAVSVGTGLVAGSANALNQWIERERDARMPRTKGRPLPSGRLSPDEALWFGAFSLAFGASLLMFFAGTTAAMVAVATWVVYVALYTPLKTKTWLNTAVGAVSGAMPLWIGWAAGGGDLLDPLALSIVATMFVWQFPHFMAIAWLCRDDYTIAGYQMSTKLDPSGRWAGLQAVIGSAVLLPVSLAPMVFGAASPVAYAVVVGLAGLVMLATSAAFLAERTNPIARRLMRASLLYVPVWLAALWFCVG</sequence>
<name>A0A5C6AKG1_9BACT</name>
<dbReference type="InterPro" id="IPR006369">
    <property type="entry name" value="Protohaem_IX_farnesylTrfase"/>
</dbReference>
<dbReference type="UniPathway" id="UPA00834">
    <property type="reaction ID" value="UER00712"/>
</dbReference>
<dbReference type="PANTHER" id="PTHR43448">
    <property type="entry name" value="PROTOHEME IX FARNESYLTRANSFERASE, MITOCHONDRIAL"/>
    <property type="match status" value="1"/>
</dbReference>
<dbReference type="EMBL" id="SJPR01000001">
    <property type="protein sequence ID" value="TWT99738.1"/>
    <property type="molecule type" value="Genomic_DNA"/>
</dbReference>
<evidence type="ECO:0000256" key="4">
    <source>
        <dbReference type="ARBA" id="ARBA00022475"/>
    </source>
</evidence>
<comment type="caution">
    <text evidence="15">The sequence shown here is derived from an EMBL/GenBank/DDBJ whole genome shotgun (WGS) entry which is preliminary data.</text>
</comment>
<organism evidence="15 16">
    <name type="scientific">Botrimarina colliarenosi</name>
    <dbReference type="NCBI Taxonomy" id="2528001"/>
    <lineage>
        <taxon>Bacteria</taxon>
        <taxon>Pseudomonadati</taxon>
        <taxon>Planctomycetota</taxon>
        <taxon>Planctomycetia</taxon>
        <taxon>Pirellulales</taxon>
        <taxon>Lacipirellulaceae</taxon>
        <taxon>Botrimarina</taxon>
    </lineage>
</organism>
<dbReference type="RefSeq" id="WP_146442984.1">
    <property type="nucleotide sequence ID" value="NZ_SJPR01000001.1"/>
</dbReference>
<dbReference type="HAMAP" id="MF_00154">
    <property type="entry name" value="CyoE_CtaB"/>
    <property type="match status" value="1"/>
</dbReference>
<dbReference type="GO" id="GO:0008495">
    <property type="term" value="F:protoheme IX farnesyltransferase activity"/>
    <property type="evidence" value="ECO:0007669"/>
    <property type="project" value="UniProtKB-UniRule"/>
</dbReference>
<dbReference type="Pfam" id="PF01040">
    <property type="entry name" value="UbiA"/>
    <property type="match status" value="1"/>
</dbReference>
<comment type="catalytic activity">
    <reaction evidence="13 14">
        <text>heme b + (2E,6E)-farnesyl diphosphate + H2O = Fe(II)-heme o + diphosphate</text>
        <dbReference type="Rhea" id="RHEA:28070"/>
        <dbReference type="ChEBI" id="CHEBI:15377"/>
        <dbReference type="ChEBI" id="CHEBI:33019"/>
        <dbReference type="ChEBI" id="CHEBI:60344"/>
        <dbReference type="ChEBI" id="CHEBI:60530"/>
        <dbReference type="ChEBI" id="CHEBI:175763"/>
        <dbReference type="EC" id="2.5.1.141"/>
    </reaction>
</comment>
<evidence type="ECO:0000256" key="9">
    <source>
        <dbReference type="ARBA" id="ARBA00023136"/>
    </source>
</evidence>
<keyword evidence="9 14" id="KW-0472">Membrane</keyword>
<comment type="pathway">
    <text evidence="2 14">Porphyrin-containing compound metabolism; heme O biosynthesis; heme O from protoheme: step 1/1.</text>
</comment>
<evidence type="ECO:0000256" key="6">
    <source>
        <dbReference type="ARBA" id="ARBA00022692"/>
    </source>
</evidence>
<evidence type="ECO:0000256" key="11">
    <source>
        <dbReference type="ARBA" id="ARBA00040810"/>
    </source>
</evidence>
<comment type="similarity">
    <text evidence="14">Belongs to the UbiA prenyltransferase family. Protoheme IX farnesyltransferase subfamily.</text>
</comment>
<feature type="transmembrane region" description="Helical" evidence="14">
    <location>
        <begin position="65"/>
        <end position="89"/>
    </location>
</feature>
<evidence type="ECO:0000313" key="16">
    <source>
        <dbReference type="Proteomes" id="UP000317421"/>
    </source>
</evidence>
<keyword evidence="16" id="KW-1185">Reference proteome</keyword>
<keyword evidence="7 14" id="KW-1133">Transmembrane helix</keyword>
<dbReference type="InterPro" id="IPR044878">
    <property type="entry name" value="UbiA_sf"/>
</dbReference>
<evidence type="ECO:0000256" key="2">
    <source>
        <dbReference type="ARBA" id="ARBA00004919"/>
    </source>
</evidence>
<dbReference type="PANTHER" id="PTHR43448:SF7">
    <property type="entry name" value="4-HYDROXYBENZOATE SOLANESYLTRANSFERASE"/>
    <property type="match status" value="1"/>
</dbReference>
<comment type="function">
    <text evidence="14">Converts heme B (protoheme IX) to heme O by substitution of the vinyl group on carbon 2 of heme B porphyrin ring with a hydroxyethyl farnesyl side group.</text>
</comment>
<dbReference type="Gene3D" id="1.10.357.140">
    <property type="entry name" value="UbiA prenyltransferase"/>
    <property type="match status" value="1"/>
</dbReference>
<evidence type="ECO:0000256" key="7">
    <source>
        <dbReference type="ARBA" id="ARBA00022989"/>
    </source>
</evidence>
<comment type="subcellular location">
    <subcellularLocation>
        <location evidence="1 14">Cell membrane</location>
        <topology evidence="1 14">Multi-pass membrane protein</topology>
    </subcellularLocation>
</comment>
<comment type="miscellaneous">
    <text evidence="14">Carbon 2 of the heme B porphyrin ring is defined according to the Fischer nomenclature.</text>
</comment>
<protein>
    <recommendedName>
        <fullName evidence="11 14">Protoheme IX farnesyltransferase</fullName>
        <ecNumber evidence="3 14">2.5.1.141</ecNumber>
    </recommendedName>
    <alternativeName>
        <fullName evidence="12 14">Heme B farnesyltransferase</fullName>
    </alternativeName>
    <alternativeName>
        <fullName evidence="10 14">Heme O synthase</fullName>
    </alternativeName>
</protein>
<evidence type="ECO:0000256" key="1">
    <source>
        <dbReference type="ARBA" id="ARBA00004651"/>
    </source>
</evidence>
<dbReference type="EC" id="2.5.1.141" evidence="3 14"/>
<evidence type="ECO:0000256" key="12">
    <source>
        <dbReference type="ARBA" id="ARBA00042475"/>
    </source>
</evidence>
<evidence type="ECO:0000256" key="8">
    <source>
        <dbReference type="ARBA" id="ARBA00023133"/>
    </source>
</evidence>
<feature type="transmembrane region" description="Helical" evidence="14">
    <location>
        <begin position="262"/>
        <end position="282"/>
    </location>
</feature>
<evidence type="ECO:0000256" key="3">
    <source>
        <dbReference type="ARBA" id="ARBA00012292"/>
    </source>
</evidence>
<dbReference type="Proteomes" id="UP000317421">
    <property type="component" value="Unassembled WGS sequence"/>
</dbReference>
<evidence type="ECO:0000256" key="13">
    <source>
        <dbReference type="ARBA" id="ARBA00047690"/>
    </source>
</evidence>
<dbReference type="OrthoDB" id="9814417at2"/>
<keyword evidence="5 14" id="KW-0808">Transferase</keyword>
<keyword evidence="4 14" id="KW-1003">Cell membrane</keyword>
<feature type="transmembrane region" description="Helical" evidence="14">
    <location>
        <begin position="116"/>
        <end position="149"/>
    </location>
</feature>
<evidence type="ECO:0000313" key="15">
    <source>
        <dbReference type="EMBL" id="TWT99738.1"/>
    </source>
</evidence>
<reference evidence="15 16" key="1">
    <citation type="submission" date="2019-02" db="EMBL/GenBank/DDBJ databases">
        <title>Deep-cultivation of Planctomycetes and their phenomic and genomic characterization uncovers novel biology.</title>
        <authorList>
            <person name="Wiegand S."/>
            <person name="Jogler M."/>
            <person name="Boedeker C."/>
            <person name="Pinto D."/>
            <person name="Vollmers J."/>
            <person name="Rivas-Marin E."/>
            <person name="Kohn T."/>
            <person name="Peeters S.H."/>
            <person name="Heuer A."/>
            <person name="Rast P."/>
            <person name="Oberbeckmann S."/>
            <person name="Bunk B."/>
            <person name="Jeske O."/>
            <person name="Meyerdierks A."/>
            <person name="Storesund J.E."/>
            <person name="Kallscheuer N."/>
            <person name="Luecker S."/>
            <person name="Lage O.M."/>
            <person name="Pohl T."/>
            <person name="Merkel B.J."/>
            <person name="Hornburger P."/>
            <person name="Mueller R.-W."/>
            <person name="Bruemmer F."/>
            <person name="Labrenz M."/>
            <person name="Spormann A.M."/>
            <person name="Op Den Camp H."/>
            <person name="Overmann J."/>
            <person name="Amann R."/>
            <person name="Jetten M.S.M."/>
            <person name="Mascher T."/>
            <person name="Medema M.H."/>
            <person name="Devos D.P."/>
            <person name="Kaster A.-K."/>
            <person name="Ovreas L."/>
            <person name="Rohde M."/>
            <person name="Galperin M.Y."/>
            <person name="Jogler C."/>
        </authorList>
    </citation>
    <scope>NUCLEOTIDE SEQUENCE [LARGE SCALE GENOMIC DNA]</scope>
    <source>
        <strain evidence="15 16">Pla108</strain>
    </source>
</reference>
<dbReference type="AlphaFoldDB" id="A0A5C6AKG1"/>
<dbReference type="GO" id="GO:0048034">
    <property type="term" value="P:heme O biosynthetic process"/>
    <property type="evidence" value="ECO:0007669"/>
    <property type="project" value="UniProtKB-UniRule"/>
</dbReference>
<feature type="transmembrane region" description="Helical" evidence="14">
    <location>
        <begin position="38"/>
        <end position="58"/>
    </location>
</feature>
<proteinExistence type="inferred from homology"/>
<evidence type="ECO:0000256" key="5">
    <source>
        <dbReference type="ARBA" id="ARBA00022679"/>
    </source>
</evidence>
<dbReference type="InterPro" id="IPR000537">
    <property type="entry name" value="UbiA_prenyltransferase"/>
</dbReference>
<evidence type="ECO:0000256" key="14">
    <source>
        <dbReference type="HAMAP-Rule" id="MF_00154"/>
    </source>
</evidence>
<feature type="transmembrane region" description="Helical" evidence="14">
    <location>
        <begin position="161"/>
        <end position="179"/>
    </location>
</feature>